<protein>
    <submittedName>
        <fullName evidence="4">Flavo protein</fullName>
    </submittedName>
</protein>
<dbReference type="GO" id="GO:0004633">
    <property type="term" value="F:phosphopantothenoylcysteine decarboxylase activity"/>
    <property type="evidence" value="ECO:0007669"/>
    <property type="project" value="TreeGrafter"/>
</dbReference>
<dbReference type="GO" id="GO:0010181">
    <property type="term" value="F:FMN binding"/>
    <property type="evidence" value="ECO:0007669"/>
    <property type="project" value="TreeGrafter"/>
</dbReference>
<evidence type="ECO:0000256" key="2">
    <source>
        <dbReference type="ARBA" id="ARBA00038350"/>
    </source>
</evidence>
<gene>
    <name evidence="4" type="ORF">BCR42DRAFT_411324</name>
</gene>
<name>A0A1X2ILK3_9FUNG</name>
<dbReference type="PANTHER" id="PTHR14359:SF6">
    <property type="entry name" value="PHOSPHOPANTOTHENOYLCYSTEINE DECARBOXYLASE"/>
    <property type="match status" value="1"/>
</dbReference>
<dbReference type="PANTHER" id="PTHR14359">
    <property type="entry name" value="HOMO-OLIGOMERIC FLAVIN CONTAINING CYS DECARBOXYLASE FAMILY"/>
    <property type="match status" value="1"/>
</dbReference>
<sequence length="206" mass="22802">MTPEKQWNILLGATGSVASIKLPQIVDELNKKPGFNVKVVPTSAAYFFFKDANVNARVHLDEEEWSLWKKKSDPVLHIELRKWADIMVIAPLDANTLAKIANGLCDNLLTSVLRAWDTSRPVMVCPAMNTNMWVHPFTGKHLAVLQDTFNFKVVAPISKTLACGDTGVGAMAEPETIASRVYDLLQDMEKAQKDEDNGPPDDIDLA</sequence>
<dbReference type="Proteomes" id="UP000193560">
    <property type="component" value="Unassembled WGS sequence"/>
</dbReference>
<dbReference type="EMBL" id="MCGE01000008">
    <property type="protein sequence ID" value="ORZ18640.1"/>
    <property type="molecule type" value="Genomic_DNA"/>
</dbReference>
<evidence type="ECO:0000313" key="5">
    <source>
        <dbReference type="Proteomes" id="UP000193560"/>
    </source>
</evidence>
<reference evidence="4 5" key="1">
    <citation type="submission" date="2016-07" db="EMBL/GenBank/DDBJ databases">
        <title>Pervasive Adenine N6-methylation of Active Genes in Fungi.</title>
        <authorList>
            <consortium name="DOE Joint Genome Institute"/>
            <person name="Mondo S.J."/>
            <person name="Dannebaum R.O."/>
            <person name="Kuo R.C."/>
            <person name="Labutti K."/>
            <person name="Haridas S."/>
            <person name="Kuo A."/>
            <person name="Salamov A."/>
            <person name="Ahrendt S.R."/>
            <person name="Lipzen A."/>
            <person name="Sullivan W."/>
            <person name="Andreopoulos W.B."/>
            <person name="Clum A."/>
            <person name="Lindquist E."/>
            <person name="Daum C."/>
            <person name="Ramamoorthy G.K."/>
            <person name="Gryganskyi A."/>
            <person name="Culley D."/>
            <person name="Magnuson J.K."/>
            <person name="James T.Y."/>
            <person name="O'Malley M.A."/>
            <person name="Stajich J.E."/>
            <person name="Spatafora J.W."/>
            <person name="Visel A."/>
            <person name="Grigoriev I.V."/>
        </authorList>
    </citation>
    <scope>NUCLEOTIDE SEQUENCE [LARGE SCALE GENOMIC DNA]</scope>
    <source>
        <strain evidence="4 5">NRRL 1336</strain>
    </source>
</reference>
<dbReference type="InterPro" id="IPR003382">
    <property type="entry name" value="Flavoprotein"/>
</dbReference>
<dbReference type="OrthoDB" id="1532798at2759"/>
<feature type="domain" description="Flavoprotein" evidence="3">
    <location>
        <begin position="8"/>
        <end position="185"/>
    </location>
</feature>
<organism evidence="4 5">
    <name type="scientific">Absidia repens</name>
    <dbReference type="NCBI Taxonomy" id="90262"/>
    <lineage>
        <taxon>Eukaryota</taxon>
        <taxon>Fungi</taxon>
        <taxon>Fungi incertae sedis</taxon>
        <taxon>Mucoromycota</taxon>
        <taxon>Mucoromycotina</taxon>
        <taxon>Mucoromycetes</taxon>
        <taxon>Mucorales</taxon>
        <taxon>Cunninghamellaceae</taxon>
        <taxon>Absidia</taxon>
    </lineage>
</organism>
<comment type="caution">
    <text evidence="4">The sequence shown here is derived from an EMBL/GenBank/DDBJ whole genome shotgun (WGS) entry which is preliminary data.</text>
</comment>
<dbReference type="Gene3D" id="3.40.50.1950">
    <property type="entry name" value="Flavin prenyltransferase-like"/>
    <property type="match status" value="1"/>
</dbReference>
<dbReference type="SUPFAM" id="SSF52507">
    <property type="entry name" value="Homo-oligomeric flavin-containing Cys decarboxylases, HFCD"/>
    <property type="match status" value="1"/>
</dbReference>
<dbReference type="InterPro" id="IPR036551">
    <property type="entry name" value="Flavin_trans-like"/>
</dbReference>
<keyword evidence="1" id="KW-0173">Coenzyme A biosynthesis</keyword>
<keyword evidence="5" id="KW-1185">Reference proteome</keyword>
<evidence type="ECO:0000313" key="4">
    <source>
        <dbReference type="EMBL" id="ORZ18640.1"/>
    </source>
</evidence>
<dbReference type="GO" id="GO:0015937">
    <property type="term" value="P:coenzyme A biosynthetic process"/>
    <property type="evidence" value="ECO:0007669"/>
    <property type="project" value="UniProtKB-KW"/>
</dbReference>
<dbReference type="Pfam" id="PF02441">
    <property type="entry name" value="Flavoprotein"/>
    <property type="match status" value="1"/>
</dbReference>
<dbReference type="STRING" id="90262.A0A1X2ILK3"/>
<dbReference type="AlphaFoldDB" id="A0A1X2ILK3"/>
<proteinExistence type="inferred from homology"/>
<accession>A0A1X2ILK3</accession>
<dbReference type="GO" id="GO:0071513">
    <property type="term" value="C:phosphopantothenoylcysteine decarboxylase complex"/>
    <property type="evidence" value="ECO:0007669"/>
    <property type="project" value="TreeGrafter"/>
</dbReference>
<comment type="similarity">
    <text evidence="2">Belongs to the HFCD (homooligomeric flavin containing Cys decarboxylase) superfamily.</text>
</comment>
<evidence type="ECO:0000256" key="1">
    <source>
        <dbReference type="ARBA" id="ARBA00022993"/>
    </source>
</evidence>
<evidence type="ECO:0000259" key="3">
    <source>
        <dbReference type="Pfam" id="PF02441"/>
    </source>
</evidence>